<dbReference type="KEGG" id="kla:KLLA0_F22880g"/>
<dbReference type="PANTHER" id="PTHR31069">
    <property type="entry name" value="OLEATE-ACTIVATED TRANSCRIPTION FACTOR 1-RELATED"/>
    <property type="match status" value="1"/>
</dbReference>
<sequence length="1164" mass="133016">MDKKNGKSCLVCRRRKVRCDRAKPVCLVCVKHGSNMECNYEVQKREVKFVSMKTPDVSNPRMKKQKSFKYSIPFSGSTTVVKELDVLKQRIHSLESLLSKRNVSSTSDNMNYSPYVKIERNAHFGSNNVVPLDLSNYEDFNFYHNLETVDVKGGRLSFTGALNYISISKVDPYLMTITTLVRKAHNDRSNQFIRRVQNRKYSNLEYIPALAKEVFVANRNETDTAVNLLVEIYNDECSTSNITEKDDSANVTDDENNDVEGVRDTVKDSTSEFEVGNQAQRAKFARKYLEDENLDGILTNEKGSNRPSLAEIINTSAIIKSNEDSPKSRTSSGSKISKNHNGYFEATQCDNNVRQTREQSLTDKTQSKSENTPASLDEETEILNYIRMLLPPAKLIWIHLDNYFSSPLHALYPFSTEDWFKDMIAGILGGRSESEKPPPLKIEKKLDFAKLATFFVIMRLSYLMFPADLEHCSTEEEKYVVSHEIGTVYIDVANLCMRMFNLWRRGVLPVLHCLLLLRVYRRYAPEEGDIADGADSSTFTGSLVQIAQSLGINTDAEASYQLTNFEIYLHSWRKAWYTIYFMDVSEAMNMGNCFTIDVDQFNTKLPHIKREEDGSIPEFFLNPTHEVASVDCYRKNFEFSLHVRKLLKVVMNKRNRSPCNTIMDRIAKVENNLKINYSEDLSYMISSGVEGSQLCIEKCNNFRMYVNTQSMLLIIKLRLFIHLDSHHAELKVNNFHEPFQLLKMCLSLYVELEPLLILLHFHNQNDENDISYIEKIFGPKSKIIILQACNHIFVRCQTVLHILLSRLIHLYHGYLKNPDPVYGSSKHFFQIKELVTKIIENALDKLHFANSVTQSLSGRQFQAWRLSKGNRFLYSLFKDEKNNIFDPHSPINTAFQNLGIQRDNLGVPLLIDNLNPAKKLPKYNNFLLLDLSQFEELYSIMNSTRWSIFSGIFNEDKLKEALNFRISEHKQSISTKTEKRRKRSSSTSNPTPAPPCKEVLDSVSLSSKSSDGNDGTGLNLPQLKVNEVDTHWFNAILRNNNTHSSWNRDDFDNHAVPPGSITTQSPLVIEADGLLSDLAKAPNISLDEMFLNPSFQQESLIQQLQNLSERQNSGMMLPNSTNNLGGSITGAPFSNDHLKNPPKTNFNSIIDSTDLDYLLFNGDI</sequence>
<dbReference type="SMART" id="SM00906">
    <property type="entry name" value="Fungal_trans"/>
    <property type="match status" value="1"/>
</dbReference>
<evidence type="ECO:0000256" key="3">
    <source>
        <dbReference type="ARBA" id="ARBA00023015"/>
    </source>
</evidence>
<dbReference type="Proteomes" id="UP000000598">
    <property type="component" value="Chromosome F"/>
</dbReference>
<keyword evidence="10" id="KW-1185">Reference proteome</keyword>
<evidence type="ECO:0000256" key="5">
    <source>
        <dbReference type="ARBA" id="ARBA00023163"/>
    </source>
</evidence>
<dbReference type="GO" id="GO:0006351">
    <property type="term" value="P:DNA-templated transcription"/>
    <property type="evidence" value="ECO:0007669"/>
    <property type="project" value="InterPro"/>
</dbReference>
<dbReference type="CDD" id="cd00067">
    <property type="entry name" value="GAL4"/>
    <property type="match status" value="1"/>
</dbReference>
<dbReference type="SUPFAM" id="SSF57701">
    <property type="entry name" value="Zn2/Cys6 DNA-binding domain"/>
    <property type="match status" value="1"/>
</dbReference>
<evidence type="ECO:0000313" key="9">
    <source>
        <dbReference type="EMBL" id="CAG98808.1"/>
    </source>
</evidence>
<dbReference type="GO" id="GO:0005634">
    <property type="term" value="C:nucleus"/>
    <property type="evidence" value="ECO:0007669"/>
    <property type="project" value="TreeGrafter"/>
</dbReference>
<evidence type="ECO:0000259" key="8">
    <source>
        <dbReference type="PROSITE" id="PS50048"/>
    </source>
</evidence>
<accession>Q6CIY9</accession>
<evidence type="ECO:0000256" key="4">
    <source>
        <dbReference type="ARBA" id="ARBA00023125"/>
    </source>
</evidence>
<dbReference type="OMA" id="LSCNYCK"/>
<dbReference type="PROSITE" id="PS00463">
    <property type="entry name" value="ZN2_CY6_FUNGAL_1"/>
    <property type="match status" value="1"/>
</dbReference>
<dbReference type="GO" id="GO:0000981">
    <property type="term" value="F:DNA-binding transcription factor activity, RNA polymerase II-specific"/>
    <property type="evidence" value="ECO:0007669"/>
    <property type="project" value="InterPro"/>
</dbReference>
<dbReference type="PANTHER" id="PTHR31069:SF12">
    <property type="entry name" value="TRANSCRIPTION FACTOR DOMAIN-CONTAINING PROTEIN"/>
    <property type="match status" value="1"/>
</dbReference>
<dbReference type="STRING" id="284590.Q6CIY9"/>
<dbReference type="PROSITE" id="PS50048">
    <property type="entry name" value="ZN2_CY6_FUNGAL_2"/>
    <property type="match status" value="1"/>
</dbReference>
<evidence type="ECO:0000256" key="2">
    <source>
        <dbReference type="ARBA" id="ARBA00022833"/>
    </source>
</evidence>
<dbReference type="GO" id="GO:0000978">
    <property type="term" value="F:RNA polymerase II cis-regulatory region sequence-specific DNA binding"/>
    <property type="evidence" value="ECO:0007669"/>
    <property type="project" value="TreeGrafter"/>
</dbReference>
<dbReference type="GeneID" id="2895358"/>
<dbReference type="Pfam" id="PF00172">
    <property type="entry name" value="Zn_clus"/>
    <property type="match status" value="1"/>
</dbReference>
<dbReference type="GO" id="GO:0008270">
    <property type="term" value="F:zinc ion binding"/>
    <property type="evidence" value="ECO:0007669"/>
    <property type="project" value="InterPro"/>
</dbReference>
<dbReference type="InterPro" id="IPR036864">
    <property type="entry name" value="Zn2-C6_fun-type_DNA-bd_sf"/>
</dbReference>
<organism evidence="9 10">
    <name type="scientific">Kluyveromyces lactis (strain ATCC 8585 / CBS 2359 / DSM 70799 / NBRC 1267 / NRRL Y-1140 / WM37)</name>
    <name type="common">Yeast</name>
    <name type="synonym">Candida sphaerica</name>
    <dbReference type="NCBI Taxonomy" id="284590"/>
    <lineage>
        <taxon>Eukaryota</taxon>
        <taxon>Fungi</taxon>
        <taxon>Dikarya</taxon>
        <taxon>Ascomycota</taxon>
        <taxon>Saccharomycotina</taxon>
        <taxon>Saccharomycetes</taxon>
        <taxon>Saccharomycetales</taxon>
        <taxon>Saccharomycetaceae</taxon>
        <taxon>Kluyveromyces</taxon>
    </lineage>
</organism>
<dbReference type="InterPro" id="IPR050675">
    <property type="entry name" value="OAF3"/>
</dbReference>
<dbReference type="SMART" id="SM00066">
    <property type="entry name" value="GAL4"/>
    <property type="match status" value="1"/>
</dbReference>
<proteinExistence type="predicted"/>
<dbReference type="HOGENOM" id="CLU_281073_0_0_1"/>
<evidence type="ECO:0000313" key="10">
    <source>
        <dbReference type="Proteomes" id="UP000000598"/>
    </source>
</evidence>
<keyword evidence="4" id="KW-0238">DNA-binding</keyword>
<dbReference type="Pfam" id="PF04082">
    <property type="entry name" value="Fungal_trans"/>
    <property type="match status" value="1"/>
</dbReference>
<evidence type="ECO:0000256" key="1">
    <source>
        <dbReference type="ARBA" id="ARBA00022723"/>
    </source>
</evidence>
<gene>
    <name evidence="9" type="ORF">KLLA0_F22880g</name>
</gene>
<dbReference type="Gene3D" id="4.10.240.10">
    <property type="entry name" value="Zn(2)-C6 fungal-type DNA-binding domain"/>
    <property type="match status" value="1"/>
</dbReference>
<feature type="compositionally biased region" description="Polar residues" evidence="7">
    <location>
        <begin position="328"/>
        <end position="340"/>
    </location>
</feature>
<feature type="domain" description="Zn(2)-C6 fungal-type" evidence="8">
    <location>
        <begin position="8"/>
        <end position="40"/>
    </location>
</feature>
<protein>
    <submittedName>
        <fullName evidence="9">KLLA0F22880p</fullName>
    </submittedName>
</protein>
<feature type="region of interest" description="Disordered" evidence="7">
    <location>
        <begin position="321"/>
        <end position="375"/>
    </location>
</feature>
<feature type="compositionally biased region" description="Basic and acidic residues" evidence="7">
    <location>
        <begin position="355"/>
        <end position="367"/>
    </location>
</feature>
<dbReference type="PaxDb" id="284590-Q6CIY9"/>
<dbReference type="InterPro" id="IPR007219">
    <property type="entry name" value="XnlR_reg_dom"/>
</dbReference>
<dbReference type="RefSeq" id="XP_456100.1">
    <property type="nucleotide sequence ID" value="XM_456100.1"/>
</dbReference>
<keyword evidence="1" id="KW-0479">Metal-binding</keyword>
<dbReference type="AlphaFoldDB" id="Q6CIY9"/>
<name>Q6CIY9_KLULA</name>
<dbReference type="CDD" id="cd12148">
    <property type="entry name" value="fungal_TF_MHR"/>
    <property type="match status" value="1"/>
</dbReference>
<dbReference type="EMBL" id="CR382126">
    <property type="protein sequence ID" value="CAG98808.1"/>
    <property type="molecule type" value="Genomic_DNA"/>
</dbReference>
<dbReference type="InParanoid" id="Q6CIY9"/>
<evidence type="ECO:0000256" key="6">
    <source>
        <dbReference type="ARBA" id="ARBA00023242"/>
    </source>
</evidence>
<keyword evidence="5" id="KW-0804">Transcription</keyword>
<reference evidence="9 10" key="1">
    <citation type="journal article" date="2004" name="Nature">
        <title>Genome evolution in yeasts.</title>
        <authorList>
            <consortium name="Genolevures"/>
            <person name="Dujon B."/>
            <person name="Sherman D."/>
            <person name="Fischer G."/>
            <person name="Durrens P."/>
            <person name="Casaregola S."/>
            <person name="Lafontaine I."/>
            <person name="de Montigny J."/>
            <person name="Marck C."/>
            <person name="Neuveglise C."/>
            <person name="Talla E."/>
            <person name="Goffard N."/>
            <person name="Frangeul L."/>
            <person name="Aigle M."/>
            <person name="Anthouard V."/>
            <person name="Babour A."/>
            <person name="Barbe V."/>
            <person name="Barnay S."/>
            <person name="Blanchin S."/>
            <person name="Beckerich J.M."/>
            <person name="Beyne E."/>
            <person name="Bleykasten C."/>
            <person name="Boisrame A."/>
            <person name="Boyer J."/>
            <person name="Cattolico L."/>
            <person name="Confanioleri F."/>
            <person name="de Daruvar A."/>
            <person name="Despons L."/>
            <person name="Fabre E."/>
            <person name="Fairhead C."/>
            <person name="Ferry-Dumazet H."/>
            <person name="Groppi A."/>
            <person name="Hantraye F."/>
            <person name="Hennequin C."/>
            <person name="Jauniaux N."/>
            <person name="Joyet P."/>
            <person name="Kachouri R."/>
            <person name="Kerrest A."/>
            <person name="Koszul R."/>
            <person name="Lemaire M."/>
            <person name="Lesur I."/>
            <person name="Ma L."/>
            <person name="Muller H."/>
            <person name="Nicaud J.M."/>
            <person name="Nikolski M."/>
            <person name="Oztas S."/>
            <person name="Ozier-Kalogeropoulos O."/>
            <person name="Pellenz S."/>
            <person name="Potier S."/>
            <person name="Richard G.F."/>
            <person name="Straub M.L."/>
            <person name="Suleau A."/>
            <person name="Swennene D."/>
            <person name="Tekaia F."/>
            <person name="Wesolowski-Louvel M."/>
            <person name="Westhof E."/>
            <person name="Wirth B."/>
            <person name="Zeniou-Meyer M."/>
            <person name="Zivanovic I."/>
            <person name="Bolotin-Fukuhara M."/>
            <person name="Thierry A."/>
            <person name="Bouchier C."/>
            <person name="Caudron B."/>
            <person name="Scarpelli C."/>
            <person name="Gaillardin C."/>
            <person name="Weissenbach J."/>
            <person name="Wincker P."/>
            <person name="Souciet J.L."/>
        </authorList>
    </citation>
    <scope>NUCLEOTIDE SEQUENCE [LARGE SCALE GENOMIC DNA]</scope>
    <source>
        <strain evidence="10">ATCC 8585 / CBS 2359 / DSM 70799 / NBRC 1267 / NRRL Y-1140 / WM37</strain>
    </source>
</reference>
<keyword evidence="2" id="KW-0862">Zinc</keyword>
<dbReference type="GO" id="GO:0045944">
    <property type="term" value="P:positive regulation of transcription by RNA polymerase II"/>
    <property type="evidence" value="ECO:0007669"/>
    <property type="project" value="TreeGrafter"/>
</dbReference>
<keyword evidence="3" id="KW-0805">Transcription regulation</keyword>
<feature type="compositionally biased region" description="Low complexity" evidence="7">
    <location>
        <begin position="1001"/>
        <end position="1010"/>
    </location>
</feature>
<dbReference type="eggNOG" id="ENOG502QRPQ">
    <property type="taxonomic scope" value="Eukaryota"/>
</dbReference>
<evidence type="ECO:0000256" key="7">
    <source>
        <dbReference type="SAM" id="MobiDB-lite"/>
    </source>
</evidence>
<keyword evidence="6" id="KW-0539">Nucleus</keyword>
<dbReference type="InterPro" id="IPR001138">
    <property type="entry name" value="Zn2Cys6_DnaBD"/>
</dbReference>
<feature type="region of interest" description="Disordered" evidence="7">
    <location>
        <begin position="972"/>
        <end position="1021"/>
    </location>
</feature>